<organism evidence="1 2">
    <name type="scientific">Candidatus Polarisedimenticola svalbardensis</name>
    <dbReference type="NCBI Taxonomy" id="2886004"/>
    <lineage>
        <taxon>Bacteria</taxon>
        <taxon>Pseudomonadati</taxon>
        <taxon>Acidobacteriota</taxon>
        <taxon>Candidatus Polarisedimenticolia</taxon>
        <taxon>Candidatus Polarisedimenticolales</taxon>
        <taxon>Candidatus Polarisedimenticolaceae</taxon>
        <taxon>Candidatus Polarisedimenticola</taxon>
    </lineage>
</organism>
<dbReference type="Proteomes" id="UP000648239">
    <property type="component" value="Unassembled WGS sequence"/>
</dbReference>
<evidence type="ECO:0000313" key="2">
    <source>
        <dbReference type="Proteomes" id="UP000648239"/>
    </source>
</evidence>
<comment type="caution">
    <text evidence="1">The sequence shown here is derived from an EMBL/GenBank/DDBJ whole genome shotgun (WGS) entry which is preliminary data.</text>
</comment>
<dbReference type="EMBL" id="JACXWD010000055">
    <property type="protein sequence ID" value="MBD3869032.1"/>
    <property type="molecule type" value="Genomic_DNA"/>
</dbReference>
<evidence type="ECO:0000313" key="1">
    <source>
        <dbReference type="EMBL" id="MBD3869032.1"/>
    </source>
</evidence>
<proteinExistence type="predicted"/>
<reference evidence="1 2" key="1">
    <citation type="submission" date="2020-08" db="EMBL/GenBank/DDBJ databases">
        <title>Acidobacteriota in marine sediments use diverse sulfur dissimilation pathways.</title>
        <authorList>
            <person name="Wasmund K."/>
        </authorList>
    </citation>
    <scope>NUCLEOTIDE SEQUENCE [LARGE SCALE GENOMIC DNA]</scope>
    <source>
        <strain evidence="1">MAG AM4</strain>
    </source>
</reference>
<protein>
    <submittedName>
        <fullName evidence="1">Uncharacterized protein</fullName>
    </submittedName>
</protein>
<sequence length="45" mass="5231">MWKMLEEARGRTESDSLRDAITSAIKWQENYAAMHRADLSYTPAE</sequence>
<dbReference type="AlphaFoldDB" id="A0A8J6Y2F1"/>
<gene>
    <name evidence="1" type="ORF">IFK94_12990</name>
</gene>
<name>A0A8J6Y2F1_9BACT</name>
<accession>A0A8J6Y2F1</accession>